<feature type="compositionally biased region" description="Low complexity" evidence="3">
    <location>
        <begin position="468"/>
        <end position="489"/>
    </location>
</feature>
<dbReference type="AlphaFoldDB" id="A0A9W8CJV7"/>
<feature type="region of interest" description="Disordered" evidence="3">
    <location>
        <begin position="1102"/>
        <end position="1121"/>
    </location>
</feature>
<feature type="compositionally biased region" description="Low complexity" evidence="3">
    <location>
        <begin position="993"/>
        <end position="1005"/>
    </location>
</feature>
<dbReference type="GO" id="GO:0045944">
    <property type="term" value="P:positive regulation of transcription by RNA polymerase II"/>
    <property type="evidence" value="ECO:0007669"/>
    <property type="project" value="TreeGrafter"/>
</dbReference>
<evidence type="ECO:0000259" key="4">
    <source>
        <dbReference type="Pfam" id="PF11265"/>
    </source>
</evidence>
<evidence type="ECO:0000256" key="3">
    <source>
        <dbReference type="SAM" id="MobiDB-lite"/>
    </source>
</evidence>
<evidence type="ECO:0000256" key="2">
    <source>
        <dbReference type="ARBA" id="ARBA00019694"/>
    </source>
</evidence>
<comment type="caution">
    <text evidence="5">The sequence shown here is derived from an EMBL/GenBank/DDBJ whole genome shotgun (WGS) entry which is preliminary data.</text>
</comment>
<dbReference type="EMBL" id="JANBOH010000147">
    <property type="protein sequence ID" value="KAJ1644711.1"/>
    <property type="molecule type" value="Genomic_DNA"/>
</dbReference>
<feature type="region of interest" description="Disordered" evidence="3">
    <location>
        <begin position="274"/>
        <end position="346"/>
    </location>
</feature>
<protein>
    <recommendedName>
        <fullName evidence="2">Mediator of RNA polymerase II transcription subunit 25</fullName>
    </recommendedName>
</protein>
<dbReference type="Pfam" id="PF11265">
    <property type="entry name" value="Med25_VWA"/>
    <property type="match status" value="1"/>
</dbReference>
<evidence type="ECO:0000256" key="1">
    <source>
        <dbReference type="ARBA" id="ARBA00009102"/>
    </source>
</evidence>
<feature type="region of interest" description="Disordered" evidence="3">
    <location>
        <begin position="598"/>
        <end position="645"/>
    </location>
</feature>
<dbReference type="GO" id="GO:0005667">
    <property type="term" value="C:transcription regulator complex"/>
    <property type="evidence" value="ECO:0007669"/>
    <property type="project" value="TreeGrafter"/>
</dbReference>
<accession>A0A9W8CJV7</accession>
<reference evidence="5" key="1">
    <citation type="submission" date="2022-07" db="EMBL/GenBank/DDBJ databases">
        <title>Phylogenomic reconstructions and comparative analyses of Kickxellomycotina fungi.</title>
        <authorList>
            <person name="Reynolds N.K."/>
            <person name="Stajich J.E."/>
            <person name="Barry K."/>
            <person name="Grigoriev I.V."/>
            <person name="Crous P."/>
            <person name="Smith M.E."/>
        </authorList>
    </citation>
    <scope>NUCLEOTIDE SEQUENCE</scope>
    <source>
        <strain evidence="5">NBRC 105413</strain>
    </source>
</reference>
<keyword evidence="6" id="KW-1185">Reference proteome</keyword>
<gene>
    <name evidence="5" type="ORF">LPJ64_003627</name>
</gene>
<dbReference type="GO" id="GO:0016592">
    <property type="term" value="C:mediator complex"/>
    <property type="evidence" value="ECO:0007669"/>
    <property type="project" value="TreeGrafter"/>
</dbReference>
<feature type="compositionally biased region" description="Low complexity" evidence="3">
    <location>
        <begin position="281"/>
        <end position="320"/>
    </location>
</feature>
<dbReference type="InterPro" id="IPR021419">
    <property type="entry name" value="Mediator_Med25_VWA"/>
</dbReference>
<sequence length="1235" mass="134778">MVAPKQMRTAQRCDILCVLVIESTQHMQNLFHELYDSVITKIITQLRTPTLVETTAKKSQATKASPCVRLGVVFFGDYYPYSTQTCSTQYFTSNYREFTKTIKAHKFREGGQLRCAATDGLVSALEMFDDFAEFDPEAHLANVQQRHAILVSSTPPYADPCRENIHMRYDGFGLEDIAKRMRELKLSFSLIQERGKKIEQVESLLRTANVSNKPPLELPQAMSPNFDVRLVGIDLPIPLEFAEPIPQTVPIAPAVPANTVQQQQQPVVVQPHLNIQPLPNPSIQPAAQAIQSPSQPQPPAQAKLHQQPAVPAAPVAPAAQTIPQKNKADTLAQSSESPALAKKQKLEAEADATTAASGITAAAAANSSSNTDEQPKSVRGKGRQKSAGGGRKAARASKSPAVSAKPNPANTANPINPAIPQTAASSIAAAVQNQNLQNQNLQQPGSAGLQNPVPVEAAMPTKSPAGPQPQSHLQPQSQLQHQPQHQLQQTGMAQIDMRPEALAQAVQQLAASPYAAILGELRNRGASAEDLRLFVILATQFQNPNRQQHERIDMKRQMDVLIARLRQNTGSAVDGNAGPGILQVGQSADNNIAAATPTSANAAQNTSPQQQQQQPYQQLQQQQHQQQMQQPMQQQNMISPANQPSNLPLNLAQQLLQHTLNLVRARLNIDIRQVFTMLTPDAFEAQVREVCRDQPEILANIHTVKATFAHIKNIQATQALRQQQQQQQQTPTVANAQLVSPAASQNAVPAAAVGANNAQAINAGNAVANQISQTGGQLLNQLWQGVLAWESKQGDNKNHEPSCLIAATKYPGIAYSQQELRLSEWPDHIKVSATIPASEQFAEHCIRMGIQMVQISAHPSASAESTKYFEDFCSTIREMSLYVLVSFGQQTGVSTFPGIFITYFRGNLVALPFVNRQISPNLTRILTQLSNEFHASMATSGAGSTAAAQASAAVATPASFSNIQMTPQQQPSTLPMSAAANASNLTRSGSLGNPASTPANSSAASVQQMVSPMQQFAARPAVASPAMSNAVPNQQMQLIYSILQKNLPSETMEALNKQPPQKRDVFAIQLFGRIRATQQMQQQQQQQAQSQVQAQAQILPQSQTQVQPQQPQQPQSQPQGQQLQQIQQQLFFQQQLQQMQAQQQQQQMQQQMQFQQTPQQSFAQLLANNQQQQQQQQISQQSLNNIAALNNTLLSSAGQQNPAMAAFASQPQNLQQMIFNQYIQQQQQQQQQRPS</sequence>
<feature type="region of interest" description="Disordered" evidence="3">
    <location>
        <begin position="361"/>
        <end position="418"/>
    </location>
</feature>
<evidence type="ECO:0000313" key="5">
    <source>
        <dbReference type="EMBL" id="KAJ1644711.1"/>
    </source>
</evidence>
<dbReference type="Proteomes" id="UP001145021">
    <property type="component" value="Unassembled WGS sequence"/>
</dbReference>
<organism evidence="5 6">
    <name type="scientific">Coemansia asiatica</name>
    <dbReference type="NCBI Taxonomy" id="1052880"/>
    <lineage>
        <taxon>Eukaryota</taxon>
        <taxon>Fungi</taxon>
        <taxon>Fungi incertae sedis</taxon>
        <taxon>Zoopagomycota</taxon>
        <taxon>Kickxellomycotina</taxon>
        <taxon>Kickxellomycetes</taxon>
        <taxon>Kickxellales</taxon>
        <taxon>Kickxellaceae</taxon>
        <taxon>Coemansia</taxon>
    </lineage>
</organism>
<feature type="compositionally biased region" description="Low complexity" evidence="3">
    <location>
        <begin position="396"/>
        <end position="418"/>
    </location>
</feature>
<evidence type="ECO:0000313" key="6">
    <source>
        <dbReference type="Proteomes" id="UP001145021"/>
    </source>
</evidence>
<dbReference type="PANTHER" id="PTHR12433">
    <property type="entry name" value="MEDIATOR OF RNA POLYMERASE II TRANSCRIPTION SUBUNIT 25"/>
    <property type="match status" value="1"/>
</dbReference>
<feature type="compositionally biased region" description="Low complexity" evidence="3">
    <location>
        <begin position="361"/>
        <end position="372"/>
    </location>
</feature>
<feature type="region of interest" description="Disordered" evidence="3">
    <location>
        <begin position="441"/>
        <end position="491"/>
    </location>
</feature>
<name>A0A9W8CJV7_9FUNG</name>
<comment type="similarity">
    <text evidence="1">Belongs to the Mediator complex subunit 25 family.</text>
</comment>
<proteinExistence type="inferred from homology"/>
<feature type="region of interest" description="Disordered" evidence="3">
    <location>
        <begin position="984"/>
        <end position="1007"/>
    </location>
</feature>
<feature type="domain" description="Mediator of RNA polymerase II transcription subunit 25 von Willebrand factor type A" evidence="4">
    <location>
        <begin position="18"/>
        <end position="209"/>
    </location>
</feature>
<dbReference type="PANTHER" id="PTHR12433:SF11">
    <property type="entry name" value="MEDIATOR OF RNA POLYMERASE II TRANSCRIPTION SUBUNIT 25"/>
    <property type="match status" value="1"/>
</dbReference>